<name>A0A367YIL2_9ASCO</name>
<evidence type="ECO:0000313" key="1">
    <source>
        <dbReference type="EMBL" id="RCK65607.1"/>
    </source>
</evidence>
<sequence length="217" mass="24637">MYIPKKYLDEDWSQVEYLIQKYPLGTVVTTDDNGTIIANHIPFFLKENADTGKKYLIAHIAKSNHQIPSLKDSDNVLVIFQSVDSYITPNHYPGKQETHKFVPTWDFAAAHIKGSSKIIDDFDFVRNQLHDLTSQQEYGKEDGWKLSDAPEGYLKAMQRAITGLQIEIESTQCKFKFEQGMKDQDIKGVIKGLGEEGKSEIATLVEETNYKKQSSVA</sequence>
<dbReference type="PANTHER" id="PTHR35802:SF1">
    <property type="entry name" value="PROTEASE SYNTHASE AND SPORULATION PROTEIN PAI 2"/>
    <property type="match status" value="1"/>
</dbReference>
<comment type="caution">
    <text evidence="1">The sequence shown here is derived from an EMBL/GenBank/DDBJ whole genome shotgun (WGS) entry which is preliminary data.</text>
</comment>
<protein>
    <recommendedName>
        <fullName evidence="3">Transcriptional regulator</fullName>
    </recommendedName>
</protein>
<dbReference type="InterPro" id="IPR007396">
    <property type="entry name" value="TR_PAI2-type"/>
</dbReference>
<dbReference type="Gene3D" id="2.30.110.10">
    <property type="entry name" value="Electron Transport, Fmn-binding Protein, Chain A"/>
    <property type="match status" value="1"/>
</dbReference>
<evidence type="ECO:0008006" key="3">
    <source>
        <dbReference type="Google" id="ProtNLM"/>
    </source>
</evidence>
<gene>
    <name evidence="1" type="ORF">Cantr_01350</name>
</gene>
<dbReference type="EMBL" id="QLNQ01000020">
    <property type="protein sequence ID" value="RCK65607.1"/>
    <property type="molecule type" value="Genomic_DNA"/>
</dbReference>
<dbReference type="SUPFAM" id="SSF50475">
    <property type="entry name" value="FMN-binding split barrel"/>
    <property type="match status" value="1"/>
</dbReference>
<proteinExistence type="predicted"/>
<dbReference type="OrthoDB" id="2101473at2759"/>
<dbReference type="STRING" id="5486.A0A367YIL2"/>
<accession>A0A367YIL2</accession>
<dbReference type="InterPro" id="IPR012349">
    <property type="entry name" value="Split_barrel_FMN-bd"/>
</dbReference>
<reference evidence="1 2" key="1">
    <citation type="submission" date="2018-06" db="EMBL/GenBank/DDBJ databases">
        <title>Whole genome sequencing of Candida tropicalis (genome annotated by CSBL at Korea University).</title>
        <authorList>
            <person name="Ahn J."/>
        </authorList>
    </citation>
    <scope>NUCLEOTIDE SEQUENCE [LARGE SCALE GENOMIC DNA]</scope>
    <source>
        <strain evidence="1 2">ATCC 20962</strain>
    </source>
</reference>
<keyword evidence="2" id="KW-1185">Reference proteome</keyword>
<dbReference type="Pfam" id="PF04299">
    <property type="entry name" value="FMN_bind_2"/>
    <property type="match status" value="1"/>
</dbReference>
<dbReference type="Proteomes" id="UP000253472">
    <property type="component" value="Unassembled WGS sequence"/>
</dbReference>
<organism evidence="1 2">
    <name type="scientific">Candida viswanathii</name>
    <dbReference type="NCBI Taxonomy" id="5486"/>
    <lineage>
        <taxon>Eukaryota</taxon>
        <taxon>Fungi</taxon>
        <taxon>Dikarya</taxon>
        <taxon>Ascomycota</taxon>
        <taxon>Saccharomycotina</taxon>
        <taxon>Pichiomycetes</taxon>
        <taxon>Debaryomycetaceae</taxon>
        <taxon>Candida/Lodderomyces clade</taxon>
        <taxon>Candida</taxon>
    </lineage>
</organism>
<dbReference type="AlphaFoldDB" id="A0A367YIL2"/>
<dbReference type="PIRSF" id="PIRSF010372">
    <property type="entry name" value="PaiB"/>
    <property type="match status" value="1"/>
</dbReference>
<evidence type="ECO:0000313" key="2">
    <source>
        <dbReference type="Proteomes" id="UP000253472"/>
    </source>
</evidence>
<dbReference type="PANTHER" id="PTHR35802">
    <property type="entry name" value="PROTEASE SYNTHASE AND SPORULATION PROTEIN PAI 2"/>
    <property type="match status" value="1"/>
</dbReference>